<dbReference type="GeneID" id="17322231"/>
<protein>
    <submittedName>
        <fullName evidence="2">Uncharacterized protein</fullName>
    </submittedName>
</protein>
<dbReference type="AlphaFoldDB" id="R7QB50"/>
<evidence type="ECO:0000313" key="3">
    <source>
        <dbReference type="Proteomes" id="UP000012073"/>
    </source>
</evidence>
<accession>R7QB50</accession>
<dbReference type="RefSeq" id="XP_005714514.1">
    <property type="nucleotide sequence ID" value="XM_005714457.1"/>
</dbReference>
<proteinExistence type="predicted"/>
<dbReference type="Gramene" id="CDF34695">
    <property type="protein sequence ID" value="CDF34695"/>
    <property type="gene ID" value="CHC_T00003614001"/>
</dbReference>
<organism evidence="2 3">
    <name type="scientific">Chondrus crispus</name>
    <name type="common">Carrageen Irish moss</name>
    <name type="synonym">Polymorpha crispa</name>
    <dbReference type="NCBI Taxonomy" id="2769"/>
    <lineage>
        <taxon>Eukaryota</taxon>
        <taxon>Rhodophyta</taxon>
        <taxon>Florideophyceae</taxon>
        <taxon>Rhodymeniophycidae</taxon>
        <taxon>Gigartinales</taxon>
        <taxon>Gigartinaceae</taxon>
        <taxon>Chondrus</taxon>
    </lineage>
</organism>
<evidence type="ECO:0000256" key="1">
    <source>
        <dbReference type="SAM" id="MobiDB-lite"/>
    </source>
</evidence>
<feature type="region of interest" description="Disordered" evidence="1">
    <location>
        <begin position="77"/>
        <end position="97"/>
    </location>
</feature>
<gene>
    <name evidence="2" type="ORF">CHC_T00003614001</name>
</gene>
<sequence>MTSFTSELHFQPPYHSVVISLSKQNEPYSSTVHIARVISSIHILHSVSIPFPTTTFPFKRTATRSNCIQVLPYHARTSTMSDPNQSDESAKTRPPNPIDMAALDTNSQMAQADCTNCCNDCCGATCLGACLYGCADADCCTNCF</sequence>
<dbReference type="KEGG" id="ccp:CHC_T00003614001"/>
<dbReference type="EMBL" id="HG001706">
    <property type="protein sequence ID" value="CDF34695.1"/>
    <property type="molecule type" value="Genomic_DNA"/>
</dbReference>
<name>R7QB50_CHOCR</name>
<dbReference type="Proteomes" id="UP000012073">
    <property type="component" value="Unassembled WGS sequence"/>
</dbReference>
<evidence type="ECO:0000313" key="2">
    <source>
        <dbReference type="EMBL" id="CDF34695.1"/>
    </source>
</evidence>
<reference evidence="3" key="1">
    <citation type="journal article" date="2013" name="Proc. Natl. Acad. Sci. U.S.A.">
        <title>Genome structure and metabolic features in the red seaweed Chondrus crispus shed light on evolution of the Archaeplastida.</title>
        <authorList>
            <person name="Collen J."/>
            <person name="Porcel B."/>
            <person name="Carre W."/>
            <person name="Ball S.G."/>
            <person name="Chaparro C."/>
            <person name="Tonon T."/>
            <person name="Barbeyron T."/>
            <person name="Michel G."/>
            <person name="Noel B."/>
            <person name="Valentin K."/>
            <person name="Elias M."/>
            <person name="Artiguenave F."/>
            <person name="Arun A."/>
            <person name="Aury J.M."/>
            <person name="Barbosa-Neto J.F."/>
            <person name="Bothwell J.H."/>
            <person name="Bouget F.Y."/>
            <person name="Brillet L."/>
            <person name="Cabello-Hurtado F."/>
            <person name="Capella-Gutierrez S."/>
            <person name="Charrier B."/>
            <person name="Cladiere L."/>
            <person name="Cock J.M."/>
            <person name="Coelho S.M."/>
            <person name="Colleoni C."/>
            <person name="Czjzek M."/>
            <person name="Da Silva C."/>
            <person name="Delage L."/>
            <person name="Denoeud F."/>
            <person name="Deschamps P."/>
            <person name="Dittami S.M."/>
            <person name="Gabaldon T."/>
            <person name="Gachon C.M."/>
            <person name="Groisillier A."/>
            <person name="Herve C."/>
            <person name="Jabbari K."/>
            <person name="Katinka M."/>
            <person name="Kloareg B."/>
            <person name="Kowalczyk N."/>
            <person name="Labadie K."/>
            <person name="Leblanc C."/>
            <person name="Lopez P.J."/>
            <person name="McLachlan D.H."/>
            <person name="Meslet-Cladiere L."/>
            <person name="Moustafa A."/>
            <person name="Nehr Z."/>
            <person name="Nyvall Collen P."/>
            <person name="Panaud O."/>
            <person name="Partensky F."/>
            <person name="Poulain J."/>
            <person name="Rensing S.A."/>
            <person name="Rousvoal S."/>
            <person name="Samson G."/>
            <person name="Symeonidi A."/>
            <person name="Weissenbach J."/>
            <person name="Zambounis A."/>
            <person name="Wincker P."/>
            <person name="Boyen C."/>
        </authorList>
    </citation>
    <scope>NUCLEOTIDE SEQUENCE [LARGE SCALE GENOMIC DNA]</scope>
    <source>
        <strain evidence="3">cv. Stackhouse</strain>
    </source>
</reference>
<keyword evidence="3" id="KW-1185">Reference proteome</keyword>
<feature type="compositionally biased region" description="Polar residues" evidence="1">
    <location>
        <begin position="77"/>
        <end position="87"/>
    </location>
</feature>